<name>A0A401IZW9_SPHXE</name>
<dbReference type="Proteomes" id="UP000290975">
    <property type="component" value="Unassembled WGS sequence"/>
</dbReference>
<reference evidence="1 2" key="1">
    <citation type="submission" date="2014-12" db="EMBL/GenBank/DDBJ databases">
        <title>Whole genome sequencing of Sphingobium xenophagum OW59.</title>
        <authorList>
            <person name="Ohta Y."/>
            <person name="Nishi S."/>
            <person name="Hatada Y."/>
        </authorList>
    </citation>
    <scope>NUCLEOTIDE SEQUENCE [LARGE SCALE GENOMIC DNA]</scope>
    <source>
        <strain evidence="1 2">OW59</strain>
    </source>
</reference>
<dbReference type="Pfam" id="PF19135">
    <property type="entry name" value="DUF5818"/>
    <property type="match status" value="1"/>
</dbReference>
<keyword evidence="2" id="KW-1185">Reference proteome</keyword>
<dbReference type="EMBL" id="BBQY01000001">
    <property type="protein sequence ID" value="GBH29940.1"/>
    <property type="molecule type" value="Genomic_DNA"/>
</dbReference>
<gene>
    <name evidence="1" type="ORF">MBESOW_P1194</name>
</gene>
<dbReference type="AlphaFoldDB" id="A0A401IZW9"/>
<comment type="caution">
    <text evidence="1">The sequence shown here is derived from an EMBL/GenBank/DDBJ whole genome shotgun (WGS) entry which is preliminary data.</text>
</comment>
<proteinExistence type="predicted"/>
<dbReference type="RefSeq" id="WP_130752244.1">
    <property type="nucleotide sequence ID" value="NZ_BBQY01000001.1"/>
</dbReference>
<sequence>MARYRPIILEGLLLQEGPQPVLQMADGGKWRLLAQGRQDHLLGRHVRVEGVREGHNIVAVDRITAR</sequence>
<accession>A0A401IZW9</accession>
<organism evidence="1 2">
    <name type="scientific">Sphingobium xenophagum</name>
    <dbReference type="NCBI Taxonomy" id="121428"/>
    <lineage>
        <taxon>Bacteria</taxon>
        <taxon>Pseudomonadati</taxon>
        <taxon>Pseudomonadota</taxon>
        <taxon>Alphaproteobacteria</taxon>
        <taxon>Sphingomonadales</taxon>
        <taxon>Sphingomonadaceae</taxon>
        <taxon>Sphingobium</taxon>
    </lineage>
</organism>
<dbReference type="InterPro" id="IPR043856">
    <property type="entry name" value="DUF5818"/>
</dbReference>
<evidence type="ECO:0000313" key="1">
    <source>
        <dbReference type="EMBL" id="GBH29940.1"/>
    </source>
</evidence>
<protein>
    <submittedName>
        <fullName evidence="1">Uncharacterized protein</fullName>
    </submittedName>
</protein>
<evidence type="ECO:0000313" key="2">
    <source>
        <dbReference type="Proteomes" id="UP000290975"/>
    </source>
</evidence>